<dbReference type="AlphaFoldDB" id="A0A2P2PXN6"/>
<dbReference type="EMBL" id="GGEC01079022">
    <property type="protein sequence ID" value="MBX59506.1"/>
    <property type="molecule type" value="Transcribed_RNA"/>
</dbReference>
<name>A0A2P2PXN6_RHIMU</name>
<evidence type="ECO:0000313" key="1">
    <source>
        <dbReference type="EMBL" id="MBX59506.1"/>
    </source>
</evidence>
<reference evidence="1" key="1">
    <citation type="submission" date="2018-02" db="EMBL/GenBank/DDBJ databases">
        <title>Rhizophora mucronata_Transcriptome.</title>
        <authorList>
            <person name="Meera S.P."/>
            <person name="Sreeshan A."/>
            <person name="Augustine A."/>
        </authorList>
    </citation>
    <scope>NUCLEOTIDE SEQUENCE</scope>
    <source>
        <tissue evidence="1">Leaf</tissue>
    </source>
</reference>
<sequence>MVERSLCMREVQGSIPCISIFNLTKANQTSFVPFHL</sequence>
<accession>A0A2P2PXN6</accession>
<proteinExistence type="predicted"/>
<protein>
    <submittedName>
        <fullName evidence="1">Uncharacterized protein</fullName>
    </submittedName>
</protein>
<organism evidence="1">
    <name type="scientific">Rhizophora mucronata</name>
    <name type="common">Asiatic mangrove</name>
    <dbReference type="NCBI Taxonomy" id="61149"/>
    <lineage>
        <taxon>Eukaryota</taxon>
        <taxon>Viridiplantae</taxon>
        <taxon>Streptophyta</taxon>
        <taxon>Embryophyta</taxon>
        <taxon>Tracheophyta</taxon>
        <taxon>Spermatophyta</taxon>
        <taxon>Magnoliopsida</taxon>
        <taxon>eudicotyledons</taxon>
        <taxon>Gunneridae</taxon>
        <taxon>Pentapetalae</taxon>
        <taxon>rosids</taxon>
        <taxon>fabids</taxon>
        <taxon>Malpighiales</taxon>
        <taxon>Rhizophoraceae</taxon>
        <taxon>Rhizophora</taxon>
    </lineage>
</organism>